<evidence type="ECO:0000256" key="3">
    <source>
        <dbReference type="ARBA" id="ARBA00022927"/>
    </source>
</evidence>
<evidence type="ECO:0000256" key="4">
    <source>
        <dbReference type="ARBA" id="ARBA00023054"/>
    </source>
</evidence>
<dbReference type="EMBL" id="CADEPI010000049">
    <property type="protein sequence ID" value="CAB3369987.1"/>
    <property type="molecule type" value="Genomic_DNA"/>
</dbReference>
<dbReference type="AlphaFoldDB" id="A0A8S1CE49"/>
<dbReference type="SMART" id="SM00397">
    <property type="entry name" value="t_SNARE"/>
    <property type="match status" value="2"/>
</dbReference>
<dbReference type="SUPFAM" id="SSF58038">
    <property type="entry name" value="SNARE fusion complex"/>
    <property type="match status" value="2"/>
</dbReference>
<dbReference type="GO" id="GO:0019905">
    <property type="term" value="F:syntaxin binding"/>
    <property type="evidence" value="ECO:0007669"/>
    <property type="project" value="TreeGrafter"/>
</dbReference>
<dbReference type="Proteomes" id="UP000494165">
    <property type="component" value="Unassembled WGS sequence"/>
</dbReference>
<protein>
    <recommendedName>
        <fullName evidence="7">t-SNARE coiled-coil homology domain-containing protein</fullName>
    </recommendedName>
</protein>
<sequence length="353" mass="39733">MQDGCVRDRPLNYAKVVRVLCIRARAAAASSASKNRAAAAAGGAAWWINRQRCRFRVVQCPSLSVVTSSRLVTRNQCLSKFIFCKYNRKKQLFLTMAYQPSSSKFSDVDDDAFLRHSKSGSSGYMFQSDSLSREQQDLEDRRLQLLEKRRQIEQRTVESSNRSIGLLRDSEQIGVATAEELVRQREQLERTESRLDEINNTLRFSQKHINGIKSVFGSLKNYISGRGANANNANASTSQRPAEVSRETTALASRLQEMKPESPNDDHPALRIRGLTEERTSSGSSGIRDANRVLDDNLDEMCSGLARLKGLASGLNEEIVGQNEMLDRITTKTEKADTTIDHQNRDMRRILKK</sequence>
<dbReference type="GO" id="GO:0031201">
    <property type="term" value="C:SNARE complex"/>
    <property type="evidence" value="ECO:0007669"/>
    <property type="project" value="TreeGrafter"/>
</dbReference>
<dbReference type="GO" id="GO:0015031">
    <property type="term" value="P:protein transport"/>
    <property type="evidence" value="ECO:0007669"/>
    <property type="project" value="UniProtKB-KW"/>
</dbReference>
<evidence type="ECO:0000313" key="8">
    <source>
        <dbReference type="EMBL" id="CAB3369987.1"/>
    </source>
</evidence>
<dbReference type="GO" id="GO:0098793">
    <property type="term" value="C:presynapse"/>
    <property type="evidence" value="ECO:0007669"/>
    <property type="project" value="GOC"/>
</dbReference>
<dbReference type="PROSITE" id="PS50192">
    <property type="entry name" value="T_SNARE"/>
    <property type="match status" value="1"/>
</dbReference>
<dbReference type="GO" id="GO:0005484">
    <property type="term" value="F:SNAP receptor activity"/>
    <property type="evidence" value="ECO:0007669"/>
    <property type="project" value="TreeGrafter"/>
</dbReference>
<keyword evidence="3" id="KW-0653">Protein transport</keyword>
<dbReference type="OrthoDB" id="18679at2759"/>
<keyword evidence="4 5" id="KW-0175">Coiled coil</keyword>
<dbReference type="CDD" id="cd15856">
    <property type="entry name" value="SNARE_SNAP29C"/>
    <property type="match status" value="1"/>
</dbReference>
<dbReference type="PANTHER" id="PTHR19305">
    <property type="entry name" value="SYNAPTOSOMAL ASSOCIATED PROTEIN"/>
    <property type="match status" value="1"/>
</dbReference>
<dbReference type="Gene3D" id="1.20.5.110">
    <property type="match status" value="2"/>
</dbReference>
<dbReference type="GO" id="GO:0031629">
    <property type="term" value="P:synaptic vesicle fusion to presynaptic active zone membrane"/>
    <property type="evidence" value="ECO:0007669"/>
    <property type="project" value="TreeGrafter"/>
</dbReference>
<feature type="domain" description="T-SNARE coiled-coil homology" evidence="7">
    <location>
        <begin position="295"/>
        <end position="350"/>
    </location>
</feature>
<dbReference type="Pfam" id="PF12352">
    <property type="entry name" value="V-SNARE_C"/>
    <property type="match status" value="1"/>
</dbReference>
<feature type="region of interest" description="Disordered" evidence="6">
    <location>
        <begin position="230"/>
        <end position="250"/>
    </location>
</feature>
<dbReference type="GO" id="GO:0005886">
    <property type="term" value="C:plasma membrane"/>
    <property type="evidence" value="ECO:0007669"/>
    <property type="project" value="TreeGrafter"/>
</dbReference>
<accession>A0A8S1CE49</accession>
<feature type="coiled-coil region" evidence="5">
    <location>
        <begin position="128"/>
        <end position="208"/>
    </location>
</feature>
<evidence type="ECO:0000256" key="1">
    <source>
        <dbReference type="ARBA" id="ARBA00009480"/>
    </source>
</evidence>
<keyword evidence="9" id="KW-1185">Reference proteome</keyword>
<reference evidence="8 9" key="1">
    <citation type="submission" date="2020-04" db="EMBL/GenBank/DDBJ databases">
        <authorList>
            <person name="Alioto T."/>
            <person name="Alioto T."/>
            <person name="Gomez Garrido J."/>
        </authorList>
    </citation>
    <scope>NUCLEOTIDE SEQUENCE [LARGE SCALE GENOMIC DNA]</scope>
</reference>
<dbReference type="PANTHER" id="PTHR19305:SF9">
    <property type="entry name" value="SYNAPTOSOMAL-ASSOCIATED PROTEIN 29"/>
    <property type="match status" value="1"/>
</dbReference>
<dbReference type="FunFam" id="1.20.5.110:FF:000041">
    <property type="entry name" value="Synaptosomal-associated protein 29"/>
    <property type="match status" value="1"/>
</dbReference>
<organism evidence="8 9">
    <name type="scientific">Cloeon dipterum</name>
    <dbReference type="NCBI Taxonomy" id="197152"/>
    <lineage>
        <taxon>Eukaryota</taxon>
        <taxon>Metazoa</taxon>
        <taxon>Ecdysozoa</taxon>
        <taxon>Arthropoda</taxon>
        <taxon>Hexapoda</taxon>
        <taxon>Insecta</taxon>
        <taxon>Pterygota</taxon>
        <taxon>Palaeoptera</taxon>
        <taxon>Ephemeroptera</taxon>
        <taxon>Pisciforma</taxon>
        <taxon>Baetidae</taxon>
        <taxon>Cloeon</taxon>
    </lineage>
</organism>
<evidence type="ECO:0000313" key="9">
    <source>
        <dbReference type="Proteomes" id="UP000494165"/>
    </source>
</evidence>
<dbReference type="GO" id="GO:0016082">
    <property type="term" value="P:synaptic vesicle priming"/>
    <property type="evidence" value="ECO:0007669"/>
    <property type="project" value="TreeGrafter"/>
</dbReference>
<comment type="caution">
    <text evidence="8">The sequence shown here is derived from an EMBL/GenBank/DDBJ whole genome shotgun (WGS) entry which is preliminary data.</text>
</comment>
<dbReference type="InterPro" id="IPR000727">
    <property type="entry name" value="T_SNARE_dom"/>
</dbReference>
<evidence type="ECO:0000259" key="7">
    <source>
        <dbReference type="PROSITE" id="PS50192"/>
    </source>
</evidence>
<name>A0A8S1CE49_9INSE</name>
<dbReference type="CDD" id="cd15887">
    <property type="entry name" value="SNARE_SNAP29N"/>
    <property type="match status" value="1"/>
</dbReference>
<evidence type="ECO:0000256" key="2">
    <source>
        <dbReference type="ARBA" id="ARBA00022448"/>
    </source>
</evidence>
<keyword evidence="2" id="KW-0813">Transport</keyword>
<gene>
    <name evidence="8" type="ORF">CLODIP_2_CD14676</name>
</gene>
<proteinExistence type="inferred from homology"/>
<evidence type="ECO:0000256" key="5">
    <source>
        <dbReference type="SAM" id="Coils"/>
    </source>
</evidence>
<comment type="similarity">
    <text evidence="1">Belongs to the SNAP-25 family.</text>
</comment>
<evidence type="ECO:0000256" key="6">
    <source>
        <dbReference type="SAM" id="MobiDB-lite"/>
    </source>
</evidence>